<gene>
    <name evidence="1" type="ORF">K469DRAFT_701756</name>
</gene>
<organism evidence="1 2">
    <name type="scientific">Zopfia rhizophila CBS 207.26</name>
    <dbReference type="NCBI Taxonomy" id="1314779"/>
    <lineage>
        <taxon>Eukaryota</taxon>
        <taxon>Fungi</taxon>
        <taxon>Dikarya</taxon>
        <taxon>Ascomycota</taxon>
        <taxon>Pezizomycotina</taxon>
        <taxon>Dothideomycetes</taxon>
        <taxon>Dothideomycetes incertae sedis</taxon>
        <taxon>Zopfiaceae</taxon>
        <taxon>Zopfia</taxon>
    </lineage>
</organism>
<dbReference type="EMBL" id="ML994621">
    <property type="protein sequence ID" value="KAF2189167.1"/>
    <property type="molecule type" value="Genomic_DNA"/>
</dbReference>
<sequence>MPILEVKGFVLDSIRKKEDAASGGGISKPWFQPEKWQNLEEEPPEAFWRTMIADKKKGRTQPLIIP</sequence>
<name>A0A6A6EB06_9PEZI</name>
<dbReference type="AlphaFoldDB" id="A0A6A6EB06"/>
<dbReference type="OrthoDB" id="3477286at2759"/>
<keyword evidence="2" id="KW-1185">Reference proteome</keyword>
<protein>
    <submittedName>
        <fullName evidence="1">Uncharacterized protein</fullName>
    </submittedName>
</protein>
<evidence type="ECO:0000313" key="1">
    <source>
        <dbReference type="EMBL" id="KAF2189167.1"/>
    </source>
</evidence>
<accession>A0A6A6EB06</accession>
<reference evidence="1" key="1">
    <citation type="journal article" date="2020" name="Stud. Mycol.">
        <title>101 Dothideomycetes genomes: a test case for predicting lifestyles and emergence of pathogens.</title>
        <authorList>
            <person name="Haridas S."/>
            <person name="Albert R."/>
            <person name="Binder M."/>
            <person name="Bloem J."/>
            <person name="Labutti K."/>
            <person name="Salamov A."/>
            <person name="Andreopoulos B."/>
            <person name="Baker S."/>
            <person name="Barry K."/>
            <person name="Bills G."/>
            <person name="Bluhm B."/>
            <person name="Cannon C."/>
            <person name="Castanera R."/>
            <person name="Culley D."/>
            <person name="Daum C."/>
            <person name="Ezra D."/>
            <person name="Gonzalez J."/>
            <person name="Henrissat B."/>
            <person name="Kuo A."/>
            <person name="Liang C."/>
            <person name="Lipzen A."/>
            <person name="Lutzoni F."/>
            <person name="Magnuson J."/>
            <person name="Mondo S."/>
            <person name="Nolan M."/>
            <person name="Ohm R."/>
            <person name="Pangilinan J."/>
            <person name="Park H.-J."/>
            <person name="Ramirez L."/>
            <person name="Alfaro M."/>
            <person name="Sun H."/>
            <person name="Tritt A."/>
            <person name="Yoshinaga Y."/>
            <person name="Zwiers L.-H."/>
            <person name="Turgeon B."/>
            <person name="Goodwin S."/>
            <person name="Spatafora J."/>
            <person name="Crous P."/>
            <person name="Grigoriev I."/>
        </authorList>
    </citation>
    <scope>NUCLEOTIDE SEQUENCE</scope>
    <source>
        <strain evidence="1">CBS 207.26</strain>
    </source>
</reference>
<dbReference type="Proteomes" id="UP000800200">
    <property type="component" value="Unassembled WGS sequence"/>
</dbReference>
<evidence type="ECO:0000313" key="2">
    <source>
        <dbReference type="Proteomes" id="UP000800200"/>
    </source>
</evidence>
<proteinExistence type="predicted"/>